<evidence type="ECO:0000313" key="1">
    <source>
        <dbReference type="EMBL" id="WAS92771.1"/>
    </source>
</evidence>
<dbReference type="RefSeq" id="WP_269035127.1">
    <property type="nucleotide sequence ID" value="NZ_CP114040.1"/>
</dbReference>
<name>A0ABY7H0J5_9BACT</name>
<gene>
    <name evidence="1" type="ORF">O0S08_41885</name>
</gene>
<sequence length="41" mass="4278">MTAILHSALALAHLALALVPLTLAAAAFLPLLDLSALEDRR</sequence>
<dbReference type="EMBL" id="CP114040">
    <property type="protein sequence ID" value="WAS92771.1"/>
    <property type="molecule type" value="Genomic_DNA"/>
</dbReference>
<dbReference type="Proteomes" id="UP001164459">
    <property type="component" value="Chromosome"/>
</dbReference>
<protein>
    <submittedName>
        <fullName evidence="1">Uncharacterized protein</fullName>
    </submittedName>
</protein>
<reference evidence="1" key="1">
    <citation type="submission" date="2022-11" db="EMBL/GenBank/DDBJ databases">
        <title>Minimal conservation of predation-associated metabolite biosynthetic gene clusters underscores biosynthetic potential of Myxococcota including descriptions for ten novel species: Archangium lansinium sp. nov., Myxococcus landrumus sp. nov., Nannocystis bai.</title>
        <authorList>
            <person name="Ahearne A."/>
            <person name="Stevens C."/>
            <person name="Dowd S."/>
        </authorList>
    </citation>
    <scope>NUCLEOTIDE SEQUENCE</scope>
    <source>
        <strain evidence="1">Fl3</strain>
    </source>
</reference>
<accession>A0ABY7H0J5</accession>
<proteinExistence type="predicted"/>
<organism evidence="1 2">
    <name type="scientific">Nannocystis punicea</name>
    <dbReference type="NCBI Taxonomy" id="2995304"/>
    <lineage>
        <taxon>Bacteria</taxon>
        <taxon>Pseudomonadati</taxon>
        <taxon>Myxococcota</taxon>
        <taxon>Polyangia</taxon>
        <taxon>Nannocystales</taxon>
        <taxon>Nannocystaceae</taxon>
        <taxon>Nannocystis</taxon>
    </lineage>
</organism>
<evidence type="ECO:0000313" key="2">
    <source>
        <dbReference type="Proteomes" id="UP001164459"/>
    </source>
</evidence>
<keyword evidence="2" id="KW-1185">Reference proteome</keyword>